<reference evidence="1" key="1">
    <citation type="submission" date="2020-05" db="UniProtKB">
        <authorList>
            <consortium name="EnsemblMetazoa"/>
        </authorList>
    </citation>
    <scope>IDENTIFICATION</scope>
    <source>
        <strain evidence="1">TTRI</strain>
    </source>
</reference>
<keyword evidence="2" id="KW-1185">Reference proteome</keyword>
<proteinExistence type="predicted"/>
<sequence length="128" mass="14538">MTMPCAYNFDDGKSMTATAANISFSKQRLQCDLKPLPDVISQSILLTAAVKPPTTAIINNNNTTQYMLHIYHNSHKLGFNLKYLQIESTMCDMKTRAKFCPDKLTSEFLCRPRPLLNRLKQPVCILKL</sequence>
<dbReference type="EnsemblMetazoa" id="GAUT023288-RA">
    <property type="protein sequence ID" value="GAUT023288-PA"/>
    <property type="gene ID" value="GAUT023288"/>
</dbReference>
<protein>
    <submittedName>
        <fullName evidence="1">Uncharacterized protein</fullName>
    </submittedName>
</protein>
<name>A0A1A9V216_GLOAU</name>
<dbReference type="AlphaFoldDB" id="A0A1A9V216"/>
<dbReference type="VEuPathDB" id="VectorBase:GAUT023288"/>
<accession>A0A1A9V216</accession>
<evidence type="ECO:0000313" key="2">
    <source>
        <dbReference type="Proteomes" id="UP000078200"/>
    </source>
</evidence>
<evidence type="ECO:0000313" key="1">
    <source>
        <dbReference type="EnsemblMetazoa" id="GAUT023288-PA"/>
    </source>
</evidence>
<organism evidence="1 2">
    <name type="scientific">Glossina austeni</name>
    <name type="common">Savannah tsetse fly</name>
    <dbReference type="NCBI Taxonomy" id="7395"/>
    <lineage>
        <taxon>Eukaryota</taxon>
        <taxon>Metazoa</taxon>
        <taxon>Ecdysozoa</taxon>
        <taxon>Arthropoda</taxon>
        <taxon>Hexapoda</taxon>
        <taxon>Insecta</taxon>
        <taxon>Pterygota</taxon>
        <taxon>Neoptera</taxon>
        <taxon>Endopterygota</taxon>
        <taxon>Diptera</taxon>
        <taxon>Brachycera</taxon>
        <taxon>Muscomorpha</taxon>
        <taxon>Hippoboscoidea</taxon>
        <taxon>Glossinidae</taxon>
        <taxon>Glossina</taxon>
    </lineage>
</organism>
<dbReference type="Proteomes" id="UP000078200">
    <property type="component" value="Unassembled WGS sequence"/>
</dbReference>